<evidence type="ECO:0000256" key="13">
    <source>
        <dbReference type="ARBA" id="ARBA00047594"/>
    </source>
</evidence>
<evidence type="ECO:0000256" key="3">
    <source>
        <dbReference type="ARBA" id="ARBA00012374"/>
    </source>
</evidence>
<evidence type="ECO:0000256" key="2">
    <source>
        <dbReference type="ARBA" id="ARBA00010621"/>
    </source>
</evidence>
<evidence type="ECO:0000256" key="1">
    <source>
        <dbReference type="ARBA" id="ARBA00004651"/>
    </source>
</evidence>
<dbReference type="GO" id="GO:0008360">
    <property type="term" value="P:regulation of cell shape"/>
    <property type="evidence" value="ECO:0007669"/>
    <property type="project" value="UniProtKB-KW"/>
</dbReference>
<evidence type="ECO:0000256" key="6">
    <source>
        <dbReference type="ARBA" id="ARBA00022692"/>
    </source>
</evidence>
<keyword evidence="14" id="KW-0961">Cell wall biogenesis/degradation</keyword>
<feature type="transmembrane region" description="Helical" evidence="14">
    <location>
        <begin position="230"/>
        <end position="248"/>
    </location>
</feature>
<comment type="miscellaneous">
    <text evidence="14">Bacitracin is thought to be involved in the inhibition of peptidoglycan synthesis by sequestering undecaprenyl diphosphate, thereby reducing the pool of lipid carrier available.</text>
</comment>
<dbReference type="GO" id="GO:0046677">
    <property type="term" value="P:response to antibiotic"/>
    <property type="evidence" value="ECO:0007669"/>
    <property type="project" value="UniProtKB-UniRule"/>
</dbReference>
<keyword evidence="6 14" id="KW-0812">Transmembrane</keyword>
<name>A0A7V0Z7S9_UNCW3</name>
<dbReference type="GO" id="GO:0071555">
    <property type="term" value="P:cell wall organization"/>
    <property type="evidence" value="ECO:0007669"/>
    <property type="project" value="UniProtKB-KW"/>
</dbReference>
<evidence type="ECO:0000256" key="8">
    <source>
        <dbReference type="ARBA" id="ARBA00022989"/>
    </source>
</evidence>
<keyword evidence="9 14" id="KW-0472">Membrane</keyword>
<feature type="transmembrane region" description="Helical" evidence="14">
    <location>
        <begin position="38"/>
        <end position="56"/>
    </location>
</feature>
<dbReference type="Pfam" id="PF02673">
    <property type="entry name" value="BacA"/>
    <property type="match status" value="1"/>
</dbReference>
<evidence type="ECO:0000256" key="9">
    <source>
        <dbReference type="ARBA" id="ARBA00023136"/>
    </source>
</evidence>
<proteinExistence type="inferred from homology"/>
<keyword evidence="10 14" id="KW-0046">Antibiotic resistance</keyword>
<dbReference type="HAMAP" id="MF_01006">
    <property type="entry name" value="Undec_diphosphatase"/>
    <property type="match status" value="1"/>
</dbReference>
<comment type="similarity">
    <text evidence="2 14">Belongs to the UppP family.</text>
</comment>
<dbReference type="InterPro" id="IPR003824">
    <property type="entry name" value="UppP"/>
</dbReference>
<evidence type="ECO:0000256" key="12">
    <source>
        <dbReference type="ARBA" id="ARBA00032932"/>
    </source>
</evidence>
<dbReference type="GO" id="GO:0005886">
    <property type="term" value="C:plasma membrane"/>
    <property type="evidence" value="ECO:0007669"/>
    <property type="project" value="UniProtKB-SubCell"/>
</dbReference>
<keyword evidence="14" id="KW-0573">Peptidoglycan synthesis</keyword>
<accession>A0A7V0Z7S9</accession>
<evidence type="ECO:0000256" key="11">
    <source>
        <dbReference type="ARBA" id="ARBA00032707"/>
    </source>
</evidence>
<comment type="catalytic activity">
    <reaction evidence="13 14">
        <text>di-trans,octa-cis-undecaprenyl diphosphate + H2O = di-trans,octa-cis-undecaprenyl phosphate + phosphate + H(+)</text>
        <dbReference type="Rhea" id="RHEA:28094"/>
        <dbReference type="ChEBI" id="CHEBI:15377"/>
        <dbReference type="ChEBI" id="CHEBI:15378"/>
        <dbReference type="ChEBI" id="CHEBI:43474"/>
        <dbReference type="ChEBI" id="CHEBI:58405"/>
        <dbReference type="ChEBI" id="CHEBI:60392"/>
        <dbReference type="EC" id="3.6.1.27"/>
    </reaction>
</comment>
<feature type="transmembrane region" description="Helical" evidence="14">
    <location>
        <begin position="107"/>
        <end position="127"/>
    </location>
</feature>
<feature type="transmembrane region" description="Helical" evidence="14">
    <location>
        <begin position="173"/>
        <end position="191"/>
    </location>
</feature>
<dbReference type="EC" id="3.6.1.27" evidence="3 14"/>
<organism evidence="15">
    <name type="scientific">candidate division WOR-3 bacterium</name>
    <dbReference type="NCBI Taxonomy" id="2052148"/>
    <lineage>
        <taxon>Bacteria</taxon>
        <taxon>Bacteria division WOR-3</taxon>
    </lineage>
</organism>
<dbReference type="PANTHER" id="PTHR30622">
    <property type="entry name" value="UNDECAPRENYL-DIPHOSPHATASE"/>
    <property type="match status" value="1"/>
</dbReference>
<comment type="subcellular location">
    <subcellularLocation>
        <location evidence="1 14">Cell membrane</location>
        <topology evidence="1 14">Multi-pass membrane protein</topology>
    </subcellularLocation>
</comment>
<keyword evidence="5 14" id="KW-1003">Cell membrane</keyword>
<gene>
    <name evidence="14" type="primary">uppP</name>
    <name evidence="15" type="ORF">ENP86_11655</name>
</gene>
<protein>
    <recommendedName>
        <fullName evidence="4 14">Undecaprenyl-diphosphatase</fullName>
        <ecNumber evidence="3 14">3.6.1.27</ecNumber>
    </recommendedName>
    <alternativeName>
        <fullName evidence="12 14">Bacitracin resistance protein</fullName>
    </alternativeName>
    <alternativeName>
        <fullName evidence="11 14">Undecaprenyl pyrophosphate phosphatase</fullName>
    </alternativeName>
</protein>
<feature type="transmembrane region" description="Helical" evidence="14">
    <location>
        <begin position="77"/>
        <end position="95"/>
    </location>
</feature>
<comment type="caution">
    <text evidence="15">The sequence shown here is derived from an EMBL/GenBank/DDBJ whole genome shotgun (WGS) entry which is preliminary data.</text>
</comment>
<feature type="transmembrane region" description="Helical" evidence="14">
    <location>
        <begin position="203"/>
        <end position="224"/>
    </location>
</feature>
<keyword evidence="8 14" id="KW-1133">Transmembrane helix</keyword>
<evidence type="ECO:0000256" key="4">
    <source>
        <dbReference type="ARBA" id="ARBA00021581"/>
    </source>
</evidence>
<keyword evidence="14" id="KW-0133">Cell shape</keyword>
<dbReference type="AlphaFoldDB" id="A0A7V0Z7S9"/>
<dbReference type="PANTHER" id="PTHR30622:SF4">
    <property type="entry name" value="UNDECAPRENYL-DIPHOSPHATASE"/>
    <property type="match status" value="1"/>
</dbReference>
<evidence type="ECO:0000313" key="15">
    <source>
        <dbReference type="EMBL" id="HDY60178.1"/>
    </source>
</evidence>
<dbReference type="EMBL" id="DSKY01000022">
    <property type="protein sequence ID" value="HDY60178.1"/>
    <property type="molecule type" value="Genomic_DNA"/>
</dbReference>
<keyword evidence="7 14" id="KW-0378">Hydrolase</keyword>
<comment type="function">
    <text evidence="14">Catalyzes the dephosphorylation of undecaprenyl diphosphate (UPP). Confers resistance to bacitracin.</text>
</comment>
<sequence length="250" mass="27849">MIKIIFLGIVQGLTEFLPISSSGHLAILENFLKIQEPVGVTVFLHLGTFIATIVYFRKDIYEIIVGLIKKESSAIRYVINIIIGNIPIVVFAIFFKDFIENTFTELRLIIIFLGITGVVLLLTTIVPRGEKQISITRAMVVGIGQMFAVFPGLSRSGLTISSGIYTKIDRTEAFRFSFLLSLPAIFGANLLEIKEVTGLPDPLEIIIGLIISFISGLIALRLLRSLVQKWFYLFGFYCLIISLIFLILGV</sequence>
<evidence type="ECO:0000256" key="14">
    <source>
        <dbReference type="HAMAP-Rule" id="MF_01006"/>
    </source>
</evidence>
<dbReference type="GO" id="GO:0050380">
    <property type="term" value="F:undecaprenyl-diphosphatase activity"/>
    <property type="evidence" value="ECO:0007669"/>
    <property type="project" value="UniProtKB-UniRule"/>
</dbReference>
<dbReference type="GO" id="GO:0009252">
    <property type="term" value="P:peptidoglycan biosynthetic process"/>
    <property type="evidence" value="ECO:0007669"/>
    <property type="project" value="UniProtKB-KW"/>
</dbReference>
<evidence type="ECO:0000256" key="5">
    <source>
        <dbReference type="ARBA" id="ARBA00022475"/>
    </source>
</evidence>
<evidence type="ECO:0000256" key="10">
    <source>
        <dbReference type="ARBA" id="ARBA00023251"/>
    </source>
</evidence>
<evidence type="ECO:0000256" key="7">
    <source>
        <dbReference type="ARBA" id="ARBA00022801"/>
    </source>
</evidence>
<reference evidence="15" key="1">
    <citation type="journal article" date="2020" name="mSystems">
        <title>Genome- and Community-Level Interaction Insights into Carbon Utilization and Element Cycling Functions of Hydrothermarchaeota in Hydrothermal Sediment.</title>
        <authorList>
            <person name="Zhou Z."/>
            <person name="Liu Y."/>
            <person name="Xu W."/>
            <person name="Pan J."/>
            <person name="Luo Z.H."/>
            <person name="Li M."/>
        </authorList>
    </citation>
    <scope>NUCLEOTIDE SEQUENCE [LARGE SCALE GENOMIC DNA]</scope>
    <source>
        <strain evidence="15">SpSt-258</strain>
    </source>
</reference>